<dbReference type="InterPro" id="IPR052801">
    <property type="entry name" value="Ankyrin-EF-hand"/>
</dbReference>
<evidence type="ECO:0000313" key="3">
    <source>
        <dbReference type="EMBL" id="RVE55973.1"/>
    </source>
</evidence>
<feature type="repeat" description="ANK" evidence="1">
    <location>
        <begin position="230"/>
        <end position="262"/>
    </location>
</feature>
<keyword evidence="1" id="KW-0040">ANK repeat</keyword>
<gene>
    <name evidence="3" type="ORF">OJAV_G00231450</name>
</gene>
<sequence>MNCWHYREFFSSSVGVWRQTPVLRAGKQARAKRRRRLVVSISCRMSDTTVLERLQTLQIYRLLQHVRNGNKDEIEKMLKLGVANLINLRDPQDGLVGLHLAVSANNLDLVDFLLSRGAHPDIQDKGGHTSVMLAAKLGSDDIVTRLTQSQADMRIVDSAGKGVLFYCISPKKSHARCLQVALENRADVNNVSLEGVHVFQLMCEKALVCTPLCLMMVDAGADPNAKNEKTGVTALMEAVKAGSLQLVRAILKRGGNPDVLDKNRCTAMHYAAMGGSFEVIRALSAYSAPMNVIDLDACTPLHHAAASGNADCCRFLAQRGSNSKLKNLKGLTPTQIAKERGHKAAVQELKKAERQQGNDKASKGGQASSELWALTLYDWSHEYEAELRQAFGAETVNLHTFISVLTKLKAPVGPDNLQTVISAHDKKKEGLINVADFIKGVNYVKKDVLFLSSKKSKDEKGGKKKGKFNPPFPICVHPLEKMPRRPNGGPPLFMIEKYKSRWDIFRFDRKHPPEHPIMNDSEWYLDKPDTEYVNINNCVESGDLESLDLAFSKGVPVDVQDTCYKTPLITACDSGSLEMVQYLLSRGADVNKGDQFFWTPIHHAAHAGHVEIVELLVKAGADVDAQSLSGATPLMRAIETGQSSCVHLLVKAGANVYLENKKGAVVKIGQNCLRVAQAFENSTIVDIVRAGMKSLPKSSDGMKGSGVKSQKPVKKKAEHAETLTTMSGSKILQMDSKSVVLQNARIRSRETNPVDITFQPKTVWGEPPTTSQLLSNIQRRRKSVTVDVDLEDILMPYGQSIHRKIVELSKMKDLVLLR</sequence>
<dbReference type="Pfam" id="PF12796">
    <property type="entry name" value="Ank_2"/>
    <property type="match status" value="3"/>
</dbReference>
<dbReference type="Gene3D" id="1.25.40.20">
    <property type="entry name" value="Ankyrin repeat-containing domain"/>
    <property type="match status" value="3"/>
</dbReference>
<dbReference type="PRINTS" id="PR01415">
    <property type="entry name" value="ANKYRIN"/>
</dbReference>
<feature type="region of interest" description="Disordered" evidence="2">
    <location>
        <begin position="345"/>
        <end position="364"/>
    </location>
</feature>
<dbReference type="PROSITE" id="PS50297">
    <property type="entry name" value="ANK_REP_REGION"/>
    <property type="match status" value="6"/>
</dbReference>
<evidence type="ECO:0000256" key="2">
    <source>
        <dbReference type="SAM" id="MobiDB-lite"/>
    </source>
</evidence>
<evidence type="ECO:0000256" key="1">
    <source>
        <dbReference type="PROSITE-ProRule" id="PRU00023"/>
    </source>
</evidence>
<keyword evidence="4" id="KW-1185">Reference proteome</keyword>
<dbReference type="PANTHER" id="PTHR24127:SF1">
    <property type="entry name" value="ANKYRIN REPEAT AND EF-HAND DOMAIN-CONTAINING PROTEIN 1"/>
    <property type="match status" value="1"/>
</dbReference>
<reference evidence="3 4" key="2">
    <citation type="submission" date="2019-01" db="EMBL/GenBank/DDBJ databases">
        <title>A chromosome length genome reference of the Java medaka (oryzias javanicus).</title>
        <authorList>
            <person name="Herpin A."/>
            <person name="Takehana Y."/>
            <person name="Naruse K."/>
            <person name="Ansai S."/>
            <person name="Kawaguchi M."/>
        </authorList>
    </citation>
    <scope>NUCLEOTIDE SEQUENCE [LARGE SCALE GENOMIC DNA]</scope>
    <source>
        <strain evidence="3">RS831</strain>
        <tissue evidence="3">Whole body</tissue>
    </source>
</reference>
<feature type="repeat" description="ANK" evidence="1">
    <location>
        <begin position="629"/>
        <end position="661"/>
    </location>
</feature>
<dbReference type="Pfam" id="PF00023">
    <property type="entry name" value="Ank"/>
    <property type="match status" value="2"/>
</dbReference>
<proteinExistence type="predicted"/>
<dbReference type="SUPFAM" id="SSF48403">
    <property type="entry name" value="Ankyrin repeat"/>
    <property type="match status" value="2"/>
</dbReference>
<feature type="repeat" description="ANK" evidence="1">
    <location>
        <begin position="263"/>
        <end position="295"/>
    </location>
</feature>
<feature type="repeat" description="ANK" evidence="1">
    <location>
        <begin position="126"/>
        <end position="158"/>
    </location>
</feature>
<protein>
    <submittedName>
        <fullName evidence="3">Uncharacterized protein</fullName>
    </submittedName>
</protein>
<dbReference type="PROSITE" id="PS50088">
    <property type="entry name" value="ANK_REPEAT"/>
    <property type="match status" value="8"/>
</dbReference>
<dbReference type="Proteomes" id="UP000283210">
    <property type="component" value="Chromosome 24"/>
</dbReference>
<dbReference type="OrthoDB" id="539213at2759"/>
<organism evidence="3 4">
    <name type="scientific">Oryzias javanicus</name>
    <name type="common">Javanese ricefish</name>
    <name type="synonym">Aplocheilus javanicus</name>
    <dbReference type="NCBI Taxonomy" id="123683"/>
    <lineage>
        <taxon>Eukaryota</taxon>
        <taxon>Metazoa</taxon>
        <taxon>Chordata</taxon>
        <taxon>Craniata</taxon>
        <taxon>Vertebrata</taxon>
        <taxon>Euteleostomi</taxon>
        <taxon>Actinopterygii</taxon>
        <taxon>Neopterygii</taxon>
        <taxon>Teleostei</taxon>
        <taxon>Neoteleostei</taxon>
        <taxon>Acanthomorphata</taxon>
        <taxon>Ovalentaria</taxon>
        <taxon>Atherinomorphae</taxon>
        <taxon>Beloniformes</taxon>
        <taxon>Adrianichthyidae</taxon>
        <taxon>Oryziinae</taxon>
        <taxon>Oryzias</taxon>
    </lineage>
</organism>
<feature type="compositionally biased region" description="Basic and acidic residues" evidence="2">
    <location>
        <begin position="348"/>
        <end position="362"/>
    </location>
</feature>
<dbReference type="InterPro" id="IPR036770">
    <property type="entry name" value="Ankyrin_rpt-contain_sf"/>
</dbReference>
<accession>A0A437BZT2</accession>
<dbReference type="InterPro" id="IPR002110">
    <property type="entry name" value="Ankyrin_rpt"/>
</dbReference>
<reference evidence="3 4" key="1">
    <citation type="submission" date="2018-11" db="EMBL/GenBank/DDBJ databases">
        <authorList>
            <person name="Lopez-Roques C."/>
            <person name="Donnadieu C."/>
            <person name="Bouchez O."/>
            <person name="Klopp C."/>
            <person name="Cabau C."/>
            <person name="Zahm M."/>
        </authorList>
    </citation>
    <scope>NUCLEOTIDE SEQUENCE [LARGE SCALE GENOMIC DNA]</scope>
    <source>
        <strain evidence="3">RS831</strain>
        <tissue evidence="3">Whole body</tissue>
    </source>
</reference>
<feature type="repeat" description="ANK" evidence="1">
    <location>
        <begin position="93"/>
        <end position="125"/>
    </location>
</feature>
<dbReference type="SMART" id="SM00248">
    <property type="entry name" value="ANK"/>
    <property type="match status" value="9"/>
</dbReference>
<dbReference type="PANTHER" id="PTHR24127">
    <property type="entry name" value="ANKYRIN REPEAT AND EF-HAND DOMAIN-CONTAINING PROTEIN 1"/>
    <property type="match status" value="1"/>
</dbReference>
<name>A0A437BZT2_ORYJA</name>
<feature type="region of interest" description="Disordered" evidence="2">
    <location>
        <begin position="696"/>
        <end position="720"/>
    </location>
</feature>
<evidence type="ECO:0000313" key="4">
    <source>
        <dbReference type="Proteomes" id="UP000283210"/>
    </source>
</evidence>
<feature type="repeat" description="ANK" evidence="1">
    <location>
        <begin position="599"/>
        <end position="628"/>
    </location>
</feature>
<feature type="repeat" description="ANK" evidence="1">
    <location>
        <begin position="296"/>
        <end position="328"/>
    </location>
</feature>
<dbReference type="EMBL" id="CM012460">
    <property type="protein sequence ID" value="RVE55973.1"/>
    <property type="molecule type" value="Genomic_DNA"/>
</dbReference>
<dbReference type="AlphaFoldDB" id="A0A437BZT2"/>
<feature type="repeat" description="ANK" evidence="1">
    <location>
        <begin position="563"/>
        <end position="595"/>
    </location>
</feature>